<reference evidence="1 2" key="1">
    <citation type="submission" date="2018-06" db="EMBL/GenBank/DDBJ databases">
        <authorList>
            <consortium name="Pathogen Informatics"/>
            <person name="Doyle S."/>
        </authorList>
    </citation>
    <scope>NUCLEOTIDE SEQUENCE [LARGE SCALE GENOMIC DNA]</scope>
    <source>
        <strain evidence="1 2">NCTC204</strain>
    </source>
</reference>
<dbReference type="InterPro" id="IPR036291">
    <property type="entry name" value="NAD(P)-bd_dom_sf"/>
</dbReference>
<proteinExistence type="predicted"/>
<dbReference type="Proteomes" id="UP000255192">
    <property type="component" value="Unassembled WGS sequence"/>
</dbReference>
<dbReference type="SUPFAM" id="SSF51735">
    <property type="entry name" value="NAD(P)-binding Rossmann-fold domains"/>
    <property type="match status" value="1"/>
</dbReference>
<protein>
    <submittedName>
        <fullName evidence="1">Shikimate/quinate 5-dehydrogenase</fullName>
    </submittedName>
</protein>
<dbReference type="Gene3D" id="3.40.50.720">
    <property type="entry name" value="NAD(P)-binding Rossmann-like Domain"/>
    <property type="match status" value="1"/>
</dbReference>
<gene>
    <name evidence="1" type="ORF">NCTC204_00346</name>
</gene>
<dbReference type="AlphaFoldDB" id="A0A377ZII3"/>
<evidence type="ECO:0000313" key="2">
    <source>
        <dbReference type="Proteomes" id="UP000255192"/>
    </source>
</evidence>
<dbReference type="EMBL" id="UGMD01000002">
    <property type="protein sequence ID" value="STU69123.1"/>
    <property type="molecule type" value="Genomic_DNA"/>
</dbReference>
<accession>A0A377ZII3</accession>
<sequence length="98" mass="10125">MQLSALPDTLYGLDLLVNGSPAGMAGFDELPLPQALLDTLDSTTHVADVVTAPVMTPLLTFAAARGCKVQTGPEMALAQMRLMGQFIGAIPQEQGAAA</sequence>
<organism evidence="1 2">
    <name type="scientific">Klebsiella pneumoniae</name>
    <dbReference type="NCBI Taxonomy" id="573"/>
    <lineage>
        <taxon>Bacteria</taxon>
        <taxon>Pseudomonadati</taxon>
        <taxon>Pseudomonadota</taxon>
        <taxon>Gammaproteobacteria</taxon>
        <taxon>Enterobacterales</taxon>
        <taxon>Enterobacteriaceae</taxon>
        <taxon>Klebsiella/Raoultella group</taxon>
        <taxon>Klebsiella</taxon>
        <taxon>Klebsiella pneumoniae complex</taxon>
    </lineage>
</organism>
<evidence type="ECO:0000313" key="1">
    <source>
        <dbReference type="EMBL" id="STU69123.1"/>
    </source>
</evidence>
<name>A0A377ZII3_KLEPN</name>